<dbReference type="SUPFAM" id="SSF49384">
    <property type="entry name" value="Carbohydrate-binding domain"/>
    <property type="match status" value="1"/>
</dbReference>
<keyword evidence="5" id="KW-1185">Reference proteome</keyword>
<feature type="compositionally biased region" description="Polar residues" evidence="2">
    <location>
        <begin position="165"/>
        <end position="192"/>
    </location>
</feature>
<proteinExistence type="inferred from homology"/>
<feature type="compositionally biased region" description="Low complexity" evidence="2">
    <location>
        <begin position="301"/>
        <end position="318"/>
    </location>
</feature>
<feature type="region of interest" description="Disordered" evidence="2">
    <location>
        <begin position="140"/>
        <end position="192"/>
    </location>
</feature>
<dbReference type="RefSeq" id="WP_344619505.1">
    <property type="nucleotide sequence ID" value="NZ_BAAARV010000102.1"/>
</dbReference>
<evidence type="ECO:0000256" key="2">
    <source>
        <dbReference type="SAM" id="MobiDB-lite"/>
    </source>
</evidence>
<evidence type="ECO:0000259" key="3">
    <source>
        <dbReference type="PROSITE" id="PS51173"/>
    </source>
</evidence>
<dbReference type="Pfam" id="PF00553">
    <property type="entry name" value="CBM_2"/>
    <property type="match status" value="1"/>
</dbReference>
<evidence type="ECO:0000256" key="1">
    <source>
        <dbReference type="ARBA" id="ARBA00006817"/>
    </source>
</evidence>
<sequence>MTEIRVEVDLEQPPSLVWRALTEAHLVTDWLSTSRFMVRGDGTFTFEAHDLEGLEDPIEGELVTIEAPHRLVMRCQGTNLHTVVAMTITERAGGSHFTLTQSGFLGPQGTMRRRVLLSTYTSLLEGPLSATLAKIAAEEPGAGEPPAATSQWRNDGGPFNRLPRQANSPSRSAPGLSSQRRSTAGPRPTTSVPGFAAAVLGAHTTGVAKVSEETAPAVAVPVPAQRVASRPAAVRTAWLGDMAVRGGSAVRRGWRWLADARDWSADRRSQAVATGAAALLLLAMAGILIGKTTALHPADPPYTGGDTPPPLQASAPAAAAPPNPTTTTQPVVPAASRSSAPVASATPSPSAPNTVGLAQLSATYRTENLTLTSYRVTITIANPGPSAADDWAVVIVLPLLDLSVRNVDGAVMSRSDLRVIFTPVDATRTIAPSASATFRFEVSGLGVRNRPFTCQINGHACTGIPG</sequence>
<feature type="compositionally biased region" description="Low complexity" evidence="2">
    <location>
        <begin position="325"/>
        <end position="352"/>
    </location>
</feature>
<feature type="domain" description="CBM2" evidence="3">
    <location>
        <begin position="353"/>
        <end position="464"/>
    </location>
</feature>
<comment type="similarity">
    <text evidence="1">Belongs to the AHA1 family.</text>
</comment>
<dbReference type="InterPro" id="IPR013538">
    <property type="entry name" value="ASHA1/2-like_C"/>
</dbReference>
<evidence type="ECO:0000313" key="4">
    <source>
        <dbReference type="EMBL" id="GAA2386479.1"/>
    </source>
</evidence>
<dbReference type="Proteomes" id="UP001501444">
    <property type="component" value="Unassembled WGS sequence"/>
</dbReference>
<dbReference type="Gene3D" id="2.60.40.290">
    <property type="match status" value="1"/>
</dbReference>
<dbReference type="Pfam" id="PF08327">
    <property type="entry name" value="AHSA1"/>
    <property type="match status" value="1"/>
</dbReference>
<reference evidence="4 5" key="1">
    <citation type="journal article" date="2019" name="Int. J. Syst. Evol. Microbiol.">
        <title>The Global Catalogue of Microorganisms (GCM) 10K type strain sequencing project: providing services to taxonomists for standard genome sequencing and annotation.</title>
        <authorList>
            <consortium name="The Broad Institute Genomics Platform"/>
            <consortium name="The Broad Institute Genome Sequencing Center for Infectious Disease"/>
            <person name="Wu L."/>
            <person name="Ma J."/>
        </authorList>
    </citation>
    <scope>NUCLEOTIDE SEQUENCE [LARGE SCALE GENOMIC DNA]</scope>
    <source>
        <strain evidence="4 5">JCM 3272</strain>
    </source>
</reference>
<organism evidence="4 5">
    <name type="scientific">Dactylosporangium salmoneum</name>
    <dbReference type="NCBI Taxonomy" id="53361"/>
    <lineage>
        <taxon>Bacteria</taxon>
        <taxon>Bacillati</taxon>
        <taxon>Actinomycetota</taxon>
        <taxon>Actinomycetes</taxon>
        <taxon>Micromonosporales</taxon>
        <taxon>Micromonosporaceae</taxon>
        <taxon>Dactylosporangium</taxon>
    </lineage>
</organism>
<dbReference type="InterPro" id="IPR008965">
    <property type="entry name" value="CBM2/CBM3_carb-bd_dom_sf"/>
</dbReference>
<dbReference type="InterPro" id="IPR023393">
    <property type="entry name" value="START-like_dom_sf"/>
</dbReference>
<dbReference type="InterPro" id="IPR012291">
    <property type="entry name" value="CBM2_carb-bd_dom_sf"/>
</dbReference>
<dbReference type="CDD" id="cd07814">
    <property type="entry name" value="SRPBCC_CalC_Aha1-like"/>
    <property type="match status" value="1"/>
</dbReference>
<accession>A0ABN3HS38</accession>
<name>A0ABN3HS38_9ACTN</name>
<evidence type="ECO:0000313" key="5">
    <source>
        <dbReference type="Proteomes" id="UP001501444"/>
    </source>
</evidence>
<dbReference type="InterPro" id="IPR001919">
    <property type="entry name" value="CBD2"/>
</dbReference>
<comment type="caution">
    <text evidence="4">The sequence shown here is derived from an EMBL/GenBank/DDBJ whole genome shotgun (WGS) entry which is preliminary data.</text>
</comment>
<dbReference type="PROSITE" id="PS51173">
    <property type="entry name" value="CBM2"/>
    <property type="match status" value="1"/>
</dbReference>
<gene>
    <name evidence="4" type="ORF">GCM10010170_096950</name>
</gene>
<protein>
    <recommendedName>
        <fullName evidence="3">CBM2 domain-containing protein</fullName>
    </recommendedName>
</protein>
<feature type="region of interest" description="Disordered" evidence="2">
    <location>
        <begin position="299"/>
        <end position="354"/>
    </location>
</feature>
<dbReference type="SUPFAM" id="SSF55961">
    <property type="entry name" value="Bet v1-like"/>
    <property type="match status" value="1"/>
</dbReference>
<dbReference type="Gene3D" id="3.30.530.20">
    <property type="match status" value="1"/>
</dbReference>
<dbReference type="EMBL" id="BAAARV010000102">
    <property type="protein sequence ID" value="GAA2386479.1"/>
    <property type="molecule type" value="Genomic_DNA"/>
</dbReference>